<dbReference type="InterPro" id="IPR038883">
    <property type="entry name" value="AN11006-like"/>
</dbReference>
<dbReference type="AlphaFoldDB" id="A0A4U7AUV8"/>
<dbReference type="EMBL" id="PTQR01000098">
    <property type="protein sequence ID" value="TKX20216.1"/>
    <property type="molecule type" value="Genomic_DNA"/>
</dbReference>
<protein>
    <submittedName>
        <fullName evidence="1">Uncharacterized protein</fullName>
    </submittedName>
</protein>
<accession>A0A4U7AUV8</accession>
<organism evidence="1 2">
    <name type="scientific">Elsinoe australis</name>
    <dbReference type="NCBI Taxonomy" id="40998"/>
    <lineage>
        <taxon>Eukaryota</taxon>
        <taxon>Fungi</taxon>
        <taxon>Dikarya</taxon>
        <taxon>Ascomycota</taxon>
        <taxon>Pezizomycotina</taxon>
        <taxon>Dothideomycetes</taxon>
        <taxon>Dothideomycetidae</taxon>
        <taxon>Myriangiales</taxon>
        <taxon>Elsinoaceae</taxon>
        <taxon>Elsinoe</taxon>
    </lineage>
</organism>
<dbReference type="PANTHER" id="PTHR42085">
    <property type="entry name" value="F-BOX DOMAIN-CONTAINING PROTEIN"/>
    <property type="match status" value="1"/>
</dbReference>
<evidence type="ECO:0000313" key="2">
    <source>
        <dbReference type="Proteomes" id="UP000308133"/>
    </source>
</evidence>
<proteinExistence type="predicted"/>
<reference evidence="1 2" key="1">
    <citation type="submission" date="2018-02" db="EMBL/GenBank/DDBJ databases">
        <title>Draft genome sequences of Elsinoe sp., causing black scab on jojoba.</title>
        <authorList>
            <person name="Stodart B."/>
            <person name="Jeffress S."/>
            <person name="Ash G."/>
            <person name="Arun Chinnappa K."/>
        </authorList>
    </citation>
    <scope>NUCLEOTIDE SEQUENCE [LARGE SCALE GENOMIC DNA]</scope>
    <source>
        <strain evidence="1 2">Hillstone_2</strain>
    </source>
</reference>
<name>A0A4U7AUV8_9PEZI</name>
<evidence type="ECO:0000313" key="1">
    <source>
        <dbReference type="EMBL" id="TKX20216.1"/>
    </source>
</evidence>
<comment type="caution">
    <text evidence="1">The sequence shown here is derived from an EMBL/GenBank/DDBJ whole genome shotgun (WGS) entry which is preliminary data.</text>
</comment>
<dbReference type="Proteomes" id="UP000308133">
    <property type="component" value="Unassembled WGS sequence"/>
</dbReference>
<sequence length="294" mass="33587">MPFLDDRPPPFYRLPIEIRLQIYSYLLTPPIDNDETNNPQFVTQKQYASLPRTRLSHQPPTLHIRTLEPRHFCTLTPSLPHKFLVRDFRGRSAFTSFALSPKPSLYPNILAVNRSLRAETARVLYSSNVFDFGTCIEAIAPFFSSLQPETRELVKVVRVTKRPQCYDKEFDRLAWDAAMEYLASMNLERLELVVIAGKPAIIPGVRGAVLGQEGDEIRPYDDEEWPGLMEAEGFEWVRGLVSVKGLREVRLEKVEGHSPPAVSKGLERWVRFSSSVESSFGRFCQKRMVGTLTT</sequence>
<gene>
    <name evidence="1" type="ORF">C1H76_7605</name>
</gene>
<dbReference type="PANTHER" id="PTHR42085:SF2">
    <property type="entry name" value="F-BOX DOMAIN-CONTAINING PROTEIN"/>
    <property type="match status" value="1"/>
</dbReference>